<name>A0A367CCB8_9ENTE</name>
<organism evidence="7 8">
    <name type="scientific">Enterococcus durans</name>
    <dbReference type="NCBI Taxonomy" id="53345"/>
    <lineage>
        <taxon>Bacteria</taxon>
        <taxon>Bacillati</taxon>
        <taxon>Bacillota</taxon>
        <taxon>Bacilli</taxon>
        <taxon>Lactobacillales</taxon>
        <taxon>Enterococcaceae</taxon>
        <taxon>Enterococcus</taxon>
    </lineage>
</organism>
<sequence>MNDFTTEILKTLANKGDLNELFRVHLEKAVNTLLKTELTAFLDYEKYDRIGFNTGNSRNGSYDRTVKTEYGELHLQIPRDRNGEFKQQTVPAYRRTNDTLEETVIHLFRKGITMSEIADLIEKMYGHHYTLQTMSNMTKVLTETEEVNAFKVRTLNDKYVAIFMDATYIPLKRQTVSKEAIYIAIGIREDGTKEVLSYAIAPTESTYVWNELLQDIYSRGVHDVLLFITDGLKGMKDTIHQIYPKAKYQHCCVHVSRNIAHKVRVKDRKEICDDFKAVYQASSKEEANTFLGSMIEKWQKTYPKVTQSLIKNQDLLTFYEFPPGIRRSIYSTNLIESFNKQIKKYSRRKDQFQNEESLERFLVSIFDTYNQKFLNRSHKGFQQVTDTLASMFTE</sequence>
<dbReference type="GO" id="GO:0006313">
    <property type="term" value="P:DNA transposition"/>
    <property type="evidence" value="ECO:0007669"/>
    <property type="project" value="UniProtKB-UniRule"/>
</dbReference>
<comment type="function">
    <text evidence="1 6">Required for the transposition of the insertion element.</text>
</comment>
<dbReference type="GeneID" id="66498827"/>
<comment type="similarity">
    <text evidence="2 6">Belongs to the transposase mutator family.</text>
</comment>
<proteinExistence type="inferred from homology"/>
<evidence type="ECO:0000313" key="8">
    <source>
        <dbReference type="Proteomes" id="UP000252797"/>
    </source>
</evidence>
<dbReference type="Proteomes" id="UP000252797">
    <property type="component" value="Unassembled WGS sequence"/>
</dbReference>
<dbReference type="PANTHER" id="PTHR33217">
    <property type="entry name" value="TRANSPOSASE FOR INSERTION SEQUENCE ELEMENT IS1081"/>
    <property type="match status" value="1"/>
</dbReference>
<dbReference type="InterPro" id="IPR001207">
    <property type="entry name" value="Transposase_mutator"/>
</dbReference>
<keyword evidence="3 6" id="KW-0815">Transposition</keyword>
<evidence type="ECO:0000256" key="1">
    <source>
        <dbReference type="ARBA" id="ARBA00002190"/>
    </source>
</evidence>
<dbReference type="PANTHER" id="PTHR33217:SF8">
    <property type="entry name" value="MUTATOR FAMILY TRANSPOSASE"/>
    <property type="match status" value="1"/>
</dbReference>
<gene>
    <name evidence="7" type="ORF">EA71_02533</name>
</gene>
<evidence type="ECO:0000256" key="6">
    <source>
        <dbReference type="RuleBase" id="RU365089"/>
    </source>
</evidence>
<accession>A0A367CCB8</accession>
<dbReference type="Pfam" id="PF00872">
    <property type="entry name" value="Transposase_mut"/>
    <property type="match status" value="1"/>
</dbReference>
<evidence type="ECO:0000313" key="7">
    <source>
        <dbReference type="EMBL" id="RCA09680.1"/>
    </source>
</evidence>
<evidence type="ECO:0000256" key="2">
    <source>
        <dbReference type="ARBA" id="ARBA00010961"/>
    </source>
</evidence>
<dbReference type="EMBL" id="LEPB01000006">
    <property type="protein sequence ID" value="RCA09680.1"/>
    <property type="molecule type" value="Genomic_DNA"/>
</dbReference>
<dbReference type="NCBIfam" id="NF033543">
    <property type="entry name" value="transpos_IS256"/>
    <property type="match status" value="1"/>
</dbReference>
<protein>
    <recommendedName>
        <fullName evidence="6">Mutator family transposase</fullName>
    </recommendedName>
</protein>
<reference evidence="7 8" key="1">
    <citation type="submission" date="2015-06" db="EMBL/GenBank/DDBJ databases">
        <title>The Genome Sequence of Enterococcus durans 4EA1.</title>
        <authorList>
            <consortium name="The Broad Institute Genomics Platform"/>
            <consortium name="The Broad Institute Genome Sequencing Center for Infectious Disease"/>
            <person name="Earl A.M."/>
            <person name="Van Tyne D."/>
            <person name="Lebreton F."/>
            <person name="Saavedra J.T."/>
            <person name="Gilmore M.S."/>
            <person name="Manson Mcguire A."/>
            <person name="Clock S."/>
            <person name="Crupain M."/>
            <person name="Rangan U."/>
            <person name="Young S."/>
            <person name="Abouelleil A."/>
            <person name="Cao P."/>
            <person name="Chapman S.B."/>
            <person name="Griggs A."/>
            <person name="Priest M."/>
            <person name="Shea T."/>
            <person name="Wortman J."/>
            <person name="Nusbaum C."/>
            <person name="Birren B."/>
        </authorList>
    </citation>
    <scope>NUCLEOTIDE SEQUENCE [LARGE SCALE GENOMIC DNA]</scope>
    <source>
        <strain evidence="7 8">4EA1</strain>
    </source>
</reference>
<keyword evidence="4 6" id="KW-0238">DNA-binding</keyword>
<dbReference type="AlphaFoldDB" id="A0A367CCB8"/>
<dbReference type="GO" id="GO:0003677">
    <property type="term" value="F:DNA binding"/>
    <property type="evidence" value="ECO:0007669"/>
    <property type="project" value="UniProtKB-UniRule"/>
</dbReference>
<comment type="caution">
    <text evidence="7">The sequence shown here is derived from an EMBL/GenBank/DDBJ whole genome shotgun (WGS) entry which is preliminary data.</text>
</comment>
<dbReference type="RefSeq" id="WP_002329891.1">
    <property type="nucleotide sequence ID" value="NZ_CP022930.1"/>
</dbReference>
<keyword evidence="6" id="KW-0814">Transposable element</keyword>
<keyword evidence="5 6" id="KW-0233">DNA recombination</keyword>
<evidence type="ECO:0000256" key="4">
    <source>
        <dbReference type="ARBA" id="ARBA00023125"/>
    </source>
</evidence>
<evidence type="ECO:0000256" key="5">
    <source>
        <dbReference type="ARBA" id="ARBA00023172"/>
    </source>
</evidence>
<dbReference type="GO" id="GO:0004803">
    <property type="term" value="F:transposase activity"/>
    <property type="evidence" value="ECO:0007669"/>
    <property type="project" value="UniProtKB-UniRule"/>
</dbReference>
<evidence type="ECO:0000256" key="3">
    <source>
        <dbReference type="ARBA" id="ARBA00022578"/>
    </source>
</evidence>